<reference evidence="8" key="2">
    <citation type="submission" date="2015-01" db="EMBL/GenBank/DDBJ databases">
        <title>Evolutionary Origins and Diversification of the Mycorrhizal Mutualists.</title>
        <authorList>
            <consortium name="DOE Joint Genome Institute"/>
            <consortium name="Mycorrhizal Genomics Consortium"/>
            <person name="Kohler A."/>
            <person name="Kuo A."/>
            <person name="Nagy L.G."/>
            <person name="Floudas D."/>
            <person name="Copeland A."/>
            <person name="Barry K.W."/>
            <person name="Cichocki N."/>
            <person name="Veneault-Fourrey C."/>
            <person name="LaButti K."/>
            <person name="Lindquist E.A."/>
            <person name="Lipzen A."/>
            <person name="Lundell T."/>
            <person name="Morin E."/>
            <person name="Murat C."/>
            <person name="Riley R."/>
            <person name="Ohm R."/>
            <person name="Sun H."/>
            <person name="Tunlid A."/>
            <person name="Henrissat B."/>
            <person name="Grigoriev I.V."/>
            <person name="Hibbett D.S."/>
            <person name="Martin F."/>
        </authorList>
    </citation>
    <scope>NUCLEOTIDE SEQUENCE [LARGE SCALE GENOMIC DNA]</scope>
    <source>
        <strain evidence="8">Marx 270</strain>
    </source>
</reference>
<evidence type="ECO:0000256" key="4">
    <source>
        <dbReference type="ARBA" id="ARBA00023157"/>
    </source>
</evidence>
<evidence type="ECO:0000313" key="8">
    <source>
        <dbReference type="Proteomes" id="UP000054217"/>
    </source>
</evidence>
<name>A0A0C3KKW3_PISTI</name>
<dbReference type="EMBL" id="KN831952">
    <property type="protein sequence ID" value="KIO10242.1"/>
    <property type="molecule type" value="Genomic_DNA"/>
</dbReference>
<accession>A0A0C3KKW3</accession>
<evidence type="ECO:0000256" key="5">
    <source>
        <dbReference type="SAM" id="MobiDB-lite"/>
    </source>
</evidence>
<gene>
    <name evidence="7" type="ORF">M404DRAFT_899621</name>
</gene>
<feature type="compositionally biased region" description="Basic and acidic residues" evidence="5">
    <location>
        <begin position="1"/>
        <end position="11"/>
    </location>
</feature>
<feature type="domain" description="CFEM" evidence="6">
    <location>
        <begin position="79"/>
        <end position="185"/>
    </location>
</feature>
<dbReference type="PROSITE" id="PS52012">
    <property type="entry name" value="CFEM"/>
    <property type="match status" value="1"/>
</dbReference>
<organism evidence="7 8">
    <name type="scientific">Pisolithus tinctorius Marx 270</name>
    <dbReference type="NCBI Taxonomy" id="870435"/>
    <lineage>
        <taxon>Eukaryota</taxon>
        <taxon>Fungi</taxon>
        <taxon>Dikarya</taxon>
        <taxon>Basidiomycota</taxon>
        <taxon>Agaricomycotina</taxon>
        <taxon>Agaricomycetes</taxon>
        <taxon>Agaricomycetidae</taxon>
        <taxon>Boletales</taxon>
        <taxon>Sclerodermatineae</taxon>
        <taxon>Pisolithaceae</taxon>
        <taxon>Pisolithus</taxon>
    </lineage>
</organism>
<dbReference type="InParanoid" id="A0A0C3KKW3"/>
<comment type="subcellular location">
    <subcellularLocation>
        <location evidence="1">Secreted</location>
    </subcellularLocation>
</comment>
<dbReference type="Proteomes" id="UP000054217">
    <property type="component" value="Unassembled WGS sequence"/>
</dbReference>
<evidence type="ECO:0000259" key="6">
    <source>
        <dbReference type="PROSITE" id="PS52012"/>
    </source>
</evidence>
<feature type="region of interest" description="Disordered" evidence="5">
    <location>
        <begin position="1"/>
        <end position="20"/>
    </location>
</feature>
<reference evidence="7 8" key="1">
    <citation type="submission" date="2014-04" db="EMBL/GenBank/DDBJ databases">
        <authorList>
            <consortium name="DOE Joint Genome Institute"/>
            <person name="Kuo A."/>
            <person name="Kohler A."/>
            <person name="Costa M.D."/>
            <person name="Nagy L.G."/>
            <person name="Floudas D."/>
            <person name="Copeland A."/>
            <person name="Barry K.W."/>
            <person name="Cichocki N."/>
            <person name="Veneault-Fourrey C."/>
            <person name="LaButti K."/>
            <person name="Lindquist E.A."/>
            <person name="Lipzen A."/>
            <person name="Lundell T."/>
            <person name="Morin E."/>
            <person name="Murat C."/>
            <person name="Sun H."/>
            <person name="Tunlid A."/>
            <person name="Henrissat B."/>
            <person name="Grigoriev I.V."/>
            <person name="Hibbett D.S."/>
            <person name="Martin F."/>
            <person name="Nordberg H.P."/>
            <person name="Cantor M.N."/>
            <person name="Hua S.X."/>
        </authorList>
    </citation>
    <scope>NUCLEOTIDE SEQUENCE [LARGE SCALE GENOMIC DNA]</scope>
    <source>
        <strain evidence="7 8">Marx 270</strain>
    </source>
</reference>
<proteinExistence type="predicted"/>
<keyword evidence="4" id="KW-1015">Disulfide bond</keyword>
<evidence type="ECO:0000256" key="1">
    <source>
        <dbReference type="ARBA" id="ARBA00004613"/>
    </source>
</evidence>
<dbReference type="HOGENOM" id="CLU_094660_1_0_1"/>
<dbReference type="AlphaFoldDB" id="A0A0C3KKW3"/>
<evidence type="ECO:0000256" key="3">
    <source>
        <dbReference type="ARBA" id="ARBA00022729"/>
    </source>
</evidence>
<sequence>MRSRGHHDAPHIHHCTPRSRTAGAAELEKLQASPAASSQNSLQYGLTPTPATSSIPLYGQTTSASVNLTPFGGTPIPWVPSQSLNSVSITTSSTAGFPPLTGYPACVTLCLAHAAYAANCTSVIAVDCYCSNPIFPQVLVNCTAQSCLINLYAAENLAQQYCNLAAYSNPGASTGSIPALPATLSFPSPPVTSPQPTFPTSITPVAIITGPASNRAARVVRIGMKEVWEGECVKGAVMGVVAGIVGAVIGTLLV</sequence>
<dbReference type="Pfam" id="PF05730">
    <property type="entry name" value="CFEM"/>
    <property type="match status" value="1"/>
</dbReference>
<dbReference type="GO" id="GO:0005576">
    <property type="term" value="C:extracellular region"/>
    <property type="evidence" value="ECO:0007669"/>
    <property type="project" value="UniProtKB-SubCell"/>
</dbReference>
<dbReference type="InterPro" id="IPR008427">
    <property type="entry name" value="Extracellular_membr_CFEM_dom"/>
</dbReference>
<keyword evidence="2" id="KW-0964">Secreted</keyword>
<keyword evidence="8" id="KW-1185">Reference proteome</keyword>
<protein>
    <recommendedName>
        <fullName evidence="6">CFEM domain-containing protein</fullName>
    </recommendedName>
</protein>
<keyword evidence="3" id="KW-0732">Signal</keyword>
<evidence type="ECO:0000256" key="2">
    <source>
        <dbReference type="ARBA" id="ARBA00022525"/>
    </source>
</evidence>
<evidence type="ECO:0000313" key="7">
    <source>
        <dbReference type="EMBL" id="KIO10242.1"/>
    </source>
</evidence>
<dbReference type="OrthoDB" id="3267106at2759"/>